<feature type="domain" description="Tectonic-1-3" evidence="2">
    <location>
        <begin position="77"/>
        <end position="180"/>
    </location>
</feature>
<dbReference type="STRING" id="6412.T1ET57"/>
<evidence type="ECO:0000259" key="2">
    <source>
        <dbReference type="Pfam" id="PF07773"/>
    </source>
</evidence>
<dbReference type="GeneID" id="20199757"/>
<reference evidence="3 5" key="2">
    <citation type="journal article" date="2013" name="Nature">
        <title>Insights into bilaterian evolution from three spiralian genomes.</title>
        <authorList>
            <person name="Simakov O."/>
            <person name="Marletaz F."/>
            <person name="Cho S.J."/>
            <person name="Edsinger-Gonzales E."/>
            <person name="Havlak P."/>
            <person name="Hellsten U."/>
            <person name="Kuo D.H."/>
            <person name="Larsson T."/>
            <person name="Lv J."/>
            <person name="Arendt D."/>
            <person name="Savage R."/>
            <person name="Osoegawa K."/>
            <person name="de Jong P."/>
            <person name="Grimwood J."/>
            <person name="Chapman J.A."/>
            <person name="Shapiro H."/>
            <person name="Aerts A."/>
            <person name="Otillar R.P."/>
            <person name="Terry A.Y."/>
            <person name="Boore J.L."/>
            <person name="Grigoriev I.V."/>
            <person name="Lindberg D.R."/>
            <person name="Seaver E.C."/>
            <person name="Weisblat D.A."/>
            <person name="Putnam N.H."/>
            <person name="Rokhsar D.S."/>
        </authorList>
    </citation>
    <scope>NUCLEOTIDE SEQUENCE</scope>
</reference>
<dbReference type="RefSeq" id="XP_009023139.1">
    <property type="nucleotide sequence ID" value="XM_009024891.1"/>
</dbReference>
<keyword evidence="1" id="KW-0812">Transmembrane</keyword>
<dbReference type="InterPro" id="IPR040354">
    <property type="entry name" value="TCTN1-3"/>
</dbReference>
<gene>
    <name evidence="4" type="primary">20199757</name>
    <name evidence="3" type="ORF">HELRODRAFT_162790</name>
</gene>
<reference evidence="4" key="3">
    <citation type="submission" date="2015-06" db="UniProtKB">
        <authorList>
            <consortium name="EnsemblMetazoa"/>
        </authorList>
    </citation>
    <scope>IDENTIFICATION</scope>
</reference>
<evidence type="ECO:0000313" key="5">
    <source>
        <dbReference type="Proteomes" id="UP000015101"/>
    </source>
</evidence>
<dbReference type="EnsemblMetazoa" id="HelroT162790">
    <property type="protein sequence ID" value="HelroP162790"/>
    <property type="gene ID" value="HelroG162790"/>
</dbReference>
<reference evidence="5" key="1">
    <citation type="submission" date="2012-12" db="EMBL/GenBank/DDBJ databases">
        <authorList>
            <person name="Hellsten U."/>
            <person name="Grimwood J."/>
            <person name="Chapman J.A."/>
            <person name="Shapiro H."/>
            <person name="Aerts A."/>
            <person name="Otillar R.P."/>
            <person name="Terry A.Y."/>
            <person name="Boore J.L."/>
            <person name="Simakov O."/>
            <person name="Marletaz F."/>
            <person name="Cho S.-J."/>
            <person name="Edsinger-Gonzales E."/>
            <person name="Havlak P."/>
            <person name="Kuo D.-H."/>
            <person name="Larsson T."/>
            <person name="Lv J."/>
            <person name="Arendt D."/>
            <person name="Savage R."/>
            <person name="Osoegawa K."/>
            <person name="de Jong P."/>
            <person name="Lindberg D.R."/>
            <person name="Seaver E.C."/>
            <person name="Weisblat D.A."/>
            <person name="Putnam N.H."/>
            <person name="Grigoriev I.V."/>
            <person name="Rokhsar D.S."/>
        </authorList>
    </citation>
    <scope>NUCLEOTIDE SEQUENCE</scope>
</reference>
<dbReference type="EMBL" id="KB097143">
    <property type="protein sequence ID" value="ESN99272.1"/>
    <property type="molecule type" value="Genomic_DNA"/>
</dbReference>
<dbReference type="PANTHER" id="PTHR14611:SF2">
    <property type="entry name" value="TECTONIC"/>
    <property type="match status" value="1"/>
</dbReference>
<dbReference type="HOGENOM" id="CLU_1338867_0_0_1"/>
<dbReference type="KEGG" id="hro:HELRODRAFT_162790"/>
<proteinExistence type="predicted"/>
<keyword evidence="1" id="KW-0472">Membrane</keyword>
<evidence type="ECO:0000313" key="3">
    <source>
        <dbReference type="EMBL" id="ESN99272.1"/>
    </source>
</evidence>
<dbReference type="Proteomes" id="UP000015101">
    <property type="component" value="Unassembled WGS sequence"/>
</dbReference>
<feature type="transmembrane region" description="Helical" evidence="1">
    <location>
        <begin position="21"/>
        <end position="48"/>
    </location>
</feature>
<dbReference type="Pfam" id="PF07773">
    <property type="entry name" value="TCTN_DUF1619"/>
    <property type="match status" value="1"/>
</dbReference>
<dbReference type="PANTHER" id="PTHR14611">
    <property type="entry name" value="TECTONIC FAMILY MEMBER"/>
    <property type="match status" value="1"/>
</dbReference>
<evidence type="ECO:0000313" key="4">
    <source>
        <dbReference type="EnsemblMetazoa" id="HelroP162790"/>
    </source>
</evidence>
<organism evidence="4 5">
    <name type="scientific">Helobdella robusta</name>
    <name type="common">Californian leech</name>
    <dbReference type="NCBI Taxonomy" id="6412"/>
    <lineage>
        <taxon>Eukaryota</taxon>
        <taxon>Metazoa</taxon>
        <taxon>Spiralia</taxon>
        <taxon>Lophotrochozoa</taxon>
        <taxon>Annelida</taxon>
        <taxon>Clitellata</taxon>
        <taxon>Hirudinea</taxon>
        <taxon>Rhynchobdellida</taxon>
        <taxon>Glossiphoniidae</taxon>
        <taxon>Helobdella</taxon>
    </lineage>
</organism>
<evidence type="ECO:0000256" key="1">
    <source>
        <dbReference type="SAM" id="Phobius"/>
    </source>
</evidence>
<accession>T1ET57</accession>
<dbReference type="InParanoid" id="T1ET57"/>
<protein>
    <recommendedName>
        <fullName evidence="2">Tectonic-1-3 domain-containing protein</fullName>
    </recommendedName>
</protein>
<name>T1ET57_HELRO</name>
<dbReference type="AlphaFoldDB" id="T1ET57"/>
<dbReference type="EMBL" id="AMQM01001175">
    <property type="status" value="NOT_ANNOTATED_CDS"/>
    <property type="molecule type" value="Genomic_DNA"/>
</dbReference>
<keyword evidence="1" id="KW-1133">Transmembrane helix</keyword>
<sequence length="205" mass="22675">MIRIDAHTSDVIYKHGILLKFFTLNLVLVDLYVLVGLVSAGSFIFLLFKHSNSKVTFCGSLFPSCSSAFVERLTEGSPELCEAMRVNITDLLIGSSPARYVSSVGNATKSFCNASHWVPVIYDDLPPKQNKTGSVCENMISGLQVSIIYANVGTTWHHFNYIVGMSVKYVLANISANNVKCLGSYCRRQDHTTFPLTSTVNFFKL</sequence>
<dbReference type="OrthoDB" id="2104337at2759"/>
<dbReference type="GO" id="GO:0030030">
    <property type="term" value="P:cell projection organization"/>
    <property type="evidence" value="ECO:0007669"/>
    <property type="project" value="UniProtKB-KW"/>
</dbReference>
<dbReference type="InterPro" id="IPR011677">
    <property type="entry name" value="TCTN1-3_dom"/>
</dbReference>
<dbReference type="CTD" id="20199757"/>
<keyword evidence="5" id="KW-1185">Reference proteome</keyword>